<dbReference type="NCBIfam" id="TIGR00229">
    <property type="entry name" value="sensory_box"/>
    <property type="match status" value="1"/>
</dbReference>
<evidence type="ECO:0000259" key="6">
    <source>
        <dbReference type="PROSITE" id="PS50109"/>
    </source>
</evidence>
<feature type="domain" description="PAC" evidence="8">
    <location>
        <begin position="96"/>
        <end position="149"/>
    </location>
</feature>
<dbReference type="InterPro" id="IPR036890">
    <property type="entry name" value="HATPase_C_sf"/>
</dbReference>
<dbReference type="InterPro" id="IPR003594">
    <property type="entry name" value="HATPase_dom"/>
</dbReference>
<keyword evidence="4" id="KW-0808">Transferase</keyword>
<dbReference type="Pfam" id="PF08447">
    <property type="entry name" value="PAS_3"/>
    <property type="match status" value="1"/>
</dbReference>
<evidence type="ECO:0000256" key="4">
    <source>
        <dbReference type="ARBA" id="ARBA00022679"/>
    </source>
</evidence>
<dbReference type="Gene3D" id="3.30.565.10">
    <property type="entry name" value="Histidine kinase-like ATPase, C-terminal domain"/>
    <property type="match status" value="1"/>
</dbReference>
<keyword evidence="10" id="KW-1185">Reference proteome</keyword>
<dbReference type="AlphaFoldDB" id="A0A2T1NEV7"/>
<dbReference type="InterPro" id="IPR005467">
    <property type="entry name" value="His_kinase_dom"/>
</dbReference>
<reference evidence="9 10" key="1">
    <citation type="submission" date="2018-03" db="EMBL/GenBank/DDBJ databases">
        <title>Mesoflavibacter sp. HG37 and Mesoflavibacter sp. HG96 sp.nov., two marine bacteria isolated from seawater of Western Pacific Ocean.</title>
        <authorList>
            <person name="Cheng H."/>
            <person name="Wu Y.-H."/>
            <person name="Guo L.-L."/>
            <person name="Xu X.-W."/>
        </authorList>
    </citation>
    <scope>NUCLEOTIDE SEQUENCE [LARGE SCALE GENOMIC DNA]</scope>
    <source>
        <strain evidence="9 10">KCTC 42117</strain>
    </source>
</reference>
<evidence type="ECO:0000256" key="1">
    <source>
        <dbReference type="ARBA" id="ARBA00000085"/>
    </source>
</evidence>
<dbReference type="EC" id="2.7.13.3" evidence="2"/>
<evidence type="ECO:0000256" key="5">
    <source>
        <dbReference type="ARBA" id="ARBA00022777"/>
    </source>
</evidence>
<dbReference type="SMART" id="SM00086">
    <property type="entry name" value="PAC"/>
    <property type="match status" value="1"/>
</dbReference>
<dbReference type="InterPro" id="IPR035965">
    <property type="entry name" value="PAS-like_dom_sf"/>
</dbReference>
<dbReference type="SUPFAM" id="SSF55785">
    <property type="entry name" value="PYP-like sensor domain (PAS domain)"/>
    <property type="match status" value="1"/>
</dbReference>
<keyword evidence="3" id="KW-0597">Phosphoprotein</keyword>
<evidence type="ECO:0000259" key="7">
    <source>
        <dbReference type="PROSITE" id="PS50112"/>
    </source>
</evidence>
<feature type="domain" description="PAS" evidence="7">
    <location>
        <begin position="19"/>
        <end position="92"/>
    </location>
</feature>
<dbReference type="EMBL" id="PXOT01000022">
    <property type="protein sequence ID" value="PSG90981.1"/>
    <property type="molecule type" value="Genomic_DNA"/>
</dbReference>
<dbReference type="PROSITE" id="PS50112">
    <property type="entry name" value="PAS"/>
    <property type="match status" value="1"/>
</dbReference>
<dbReference type="Pfam" id="PF02518">
    <property type="entry name" value="HATPase_c"/>
    <property type="match status" value="1"/>
</dbReference>
<dbReference type="SMART" id="SM00387">
    <property type="entry name" value="HATPase_c"/>
    <property type="match status" value="1"/>
</dbReference>
<evidence type="ECO:0000259" key="8">
    <source>
        <dbReference type="PROSITE" id="PS50113"/>
    </source>
</evidence>
<dbReference type="PROSITE" id="PS50113">
    <property type="entry name" value="PAC"/>
    <property type="match status" value="1"/>
</dbReference>
<dbReference type="InterPro" id="IPR000700">
    <property type="entry name" value="PAS-assoc_C"/>
</dbReference>
<dbReference type="RefSeq" id="WP_106678370.1">
    <property type="nucleotide sequence ID" value="NZ_JACHWV010000007.1"/>
</dbReference>
<accession>A0A2T1NEV7</accession>
<dbReference type="GO" id="GO:0004673">
    <property type="term" value="F:protein histidine kinase activity"/>
    <property type="evidence" value="ECO:0007669"/>
    <property type="project" value="UniProtKB-EC"/>
</dbReference>
<comment type="catalytic activity">
    <reaction evidence="1">
        <text>ATP + protein L-histidine = ADP + protein N-phospho-L-histidine.</text>
        <dbReference type="EC" id="2.7.13.3"/>
    </reaction>
</comment>
<dbReference type="OrthoDB" id="9810447at2"/>
<dbReference type="CDD" id="cd00130">
    <property type="entry name" value="PAS"/>
    <property type="match status" value="1"/>
</dbReference>
<evidence type="ECO:0000313" key="10">
    <source>
        <dbReference type="Proteomes" id="UP000238430"/>
    </source>
</evidence>
<dbReference type="PRINTS" id="PR00344">
    <property type="entry name" value="BCTRLSENSOR"/>
</dbReference>
<organism evidence="9 10">
    <name type="scientific">Mesoflavibacter zeaxanthinifaciens subsp. sabulilitoris</name>
    <dbReference type="NCBI Taxonomy" id="1520893"/>
    <lineage>
        <taxon>Bacteria</taxon>
        <taxon>Pseudomonadati</taxon>
        <taxon>Bacteroidota</taxon>
        <taxon>Flavobacteriia</taxon>
        <taxon>Flavobacteriales</taxon>
        <taxon>Flavobacteriaceae</taxon>
        <taxon>Mesoflavibacter</taxon>
    </lineage>
</organism>
<dbReference type="Proteomes" id="UP000238430">
    <property type="component" value="Unassembled WGS sequence"/>
</dbReference>
<feature type="domain" description="Histidine kinase" evidence="6">
    <location>
        <begin position="167"/>
        <end position="380"/>
    </location>
</feature>
<dbReference type="SUPFAM" id="SSF55874">
    <property type="entry name" value="ATPase domain of HSP90 chaperone/DNA topoisomerase II/histidine kinase"/>
    <property type="match status" value="1"/>
</dbReference>
<dbReference type="PANTHER" id="PTHR43304">
    <property type="entry name" value="PHYTOCHROME-LIKE PROTEIN CPH1"/>
    <property type="match status" value="1"/>
</dbReference>
<dbReference type="PROSITE" id="PS50109">
    <property type="entry name" value="HIS_KIN"/>
    <property type="match status" value="1"/>
</dbReference>
<dbReference type="InterPro" id="IPR013655">
    <property type="entry name" value="PAS_fold_3"/>
</dbReference>
<sequence length="383" mass="44168">MSQLLKELKLKQSNNQYIEDVKWQLALEISKVGIWDYDAKENKVFFSKPSKAIIGFEDDDSFGFNVNDWNDRVHPEDREQYFKDFQDHLNGLLPDYENKHRVLHKDGTYRWVLDRGQYIEKNSLGEATRVIGTHVDITDYADNEQKIKETLDLIAKKNSKLQNFAHIVTHNLKQHAGNFESLLDLYDEAEDVKEKTEMLGYMKTLSKSLTKTINDLSEIVSIQSQPEETTEDIKLVTKVNNVLKDLEYLIAEKHANITVNISNKCTVNFNKSYLYSIIQNLVTNAIKYKHPDRNPEILISAECLDDYTNLTVKDNGIGIDLDKFEKDLFGLYKTFHNNPEAEGVGLYLVKNQLEAFGGTIDVKSKINVGTTFMLHLPNQKIQH</sequence>
<proteinExistence type="predicted"/>
<dbReference type="InterPro" id="IPR004358">
    <property type="entry name" value="Sig_transdc_His_kin-like_C"/>
</dbReference>
<dbReference type="PANTHER" id="PTHR43304:SF1">
    <property type="entry name" value="PAC DOMAIN-CONTAINING PROTEIN"/>
    <property type="match status" value="1"/>
</dbReference>
<dbReference type="InterPro" id="IPR001610">
    <property type="entry name" value="PAC"/>
</dbReference>
<name>A0A2T1NEV7_9FLAO</name>
<comment type="caution">
    <text evidence="9">The sequence shown here is derived from an EMBL/GenBank/DDBJ whole genome shotgun (WGS) entry which is preliminary data.</text>
</comment>
<evidence type="ECO:0000256" key="3">
    <source>
        <dbReference type="ARBA" id="ARBA00022553"/>
    </source>
</evidence>
<keyword evidence="5 9" id="KW-0418">Kinase</keyword>
<dbReference type="InterPro" id="IPR000014">
    <property type="entry name" value="PAS"/>
</dbReference>
<evidence type="ECO:0000313" key="9">
    <source>
        <dbReference type="EMBL" id="PSG90981.1"/>
    </source>
</evidence>
<protein>
    <recommendedName>
        <fullName evidence="2">histidine kinase</fullName>
        <ecNumber evidence="2">2.7.13.3</ecNumber>
    </recommendedName>
</protein>
<gene>
    <name evidence="9" type="ORF">C7H61_06910</name>
</gene>
<dbReference type="InterPro" id="IPR052162">
    <property type="entry name" value="Sensor_kinase/Photoreceptor"/>
</dbReference>
<dbReference type="Gene3D" id="3.30.450.20">
    <property type="entry name" value="PAS domain"/>
    <property type="match status" value="1"/>
</dbReference>
<evidence type="ECO:0000256" key="2">
    <source>
        <dbReference type="ARBA" id="ARBA00012438"/>
    </source>
</evidence>